<dbReference type="SUPFAM" id="SSF55729">
    <property type="entry name" value="Acyl-CoA N-acyltransferases (Nat)"/>
    <property type="match status" value="1"/>
</dbReference>
<dbReference type="Gene3D" id="3.40.630.30">
    <property type="match status" value="1"/>
</dbReference>
<evidence type="ECO:0000313" key="6">
    <source>
        <dbReference type="EMBL" id="MDI9242514.1"/>
    </source>
</evidence>
<dbReference type="NCBIfam" id="TIGR01575">
    <property type="entry name" value="rimI"/>
    <property type="match status" value="1"/>
</dbReference>
<protein>
    <submittedName>
        <fullName evidence="6">Ribosomal protein S18-alanine N-acetyltransferase</fullName>
        <ecNumber evidence="6">2.3.1.266</ecNumber>
    </submittedName>
</protein>
<feature type="domain" description="N-acetyltransferase" evidence="5">
    <location>
        <begin position="19"/>
        <end position="174"/>
    </location>
</feature>
<accession>A0AAP4EXG1</accession>
<evidence type="ECO:0000256" key="3">
    <source>
        <dbReference type="ARBA" id="ARBA00022679"/>
    </source>
</evidence>
<dbReference type="EC" id="2.3.1.266" evidence="6"/>
<reference evidence="6 7" key="1">
    <citation type="submission" date="2023-05" db="EMBL/GenBank/DDBJ databases">
        <title>[ruminococcus] sp. nov., isolated from a pig farm feces dump.</title>
        <authorList>
            <person name="Chang Y.-H."/>
        </authorList>
    </citation>
    <scope>NUCLEOTIDE SEQUENCE [LARGE SCALE GENOMIC DNA]</scope>
    <source>
        <strain evidence="6 7">YH-rum2234</strain>
    </source>
</reference>
<evidence type="ECO:0000259" key="5">
    <source>
        <dbReference type="PROSITE" id="PS51186"/>
    </source>
</evidence>
<dbReference type="CDD" id="cd04301">
    <property type="entry name" value="NAT_SF"/>
    <property type="match status" value="1"/>
</dbReference>
<sequence length="174" mass="18930">MSGNRTRDEGKAVNGKDRIAIRPLCPGDGSAVAALEQQIFGTPWSEKTVADSIEQANRCLTDREGTTGAAWGAFGAFEGGVLFGYFFSAAAAGEGELHRIAVAPEKRRLGLGDALMERFLDWLSENGAGTAFLEVRSGNDAAVSLYEKHGFSEIGRRRNYYKNPCEDARIFQYL</sequence>
<keyword evidence="7" id="KW-1185">Reference proteome</keyword>
<organism evidence="6 7">
    <name type="scientific">Fusibacillus kribbianus</name>
    <dbReference type="NCBI Taxonomy" id="3044208"/>
    <lineage>
        <taxon>Bacteria</taxon>
        <taxon>Bacillati</taxon>
        <taxon>Bacillota</taxon>
        <taxon>Clostridia</taxon>
        <taxon>Lachnospirales</taxon>
        <taxon>Lachnospiraceae</taxon>
        <taxon>Fusibacillus</taxon>
    </lineage>
</organism>
<dbReference type="Pfam" id="PF00583">
    <property type="entry name" value="Acetyltransf_1"/>
    <property type="match status" value="1"/>
</dbReference>
<keyword evidence="2" id="KW-0963">Cytoplasm</keyword>
<evidence type="ECO:0000256" key="2">
    <source>
        <dbReference type="ARBA" id="ARBA00022490"/>
    </source>
</evidence>
<name>A0AAP4EXG1_9FIRM</name>
<dbReference type="InterPro" id="IPR000182">
    <property type="entry name" value="GNAT_dom"/>
</dbReference>
<dbReference type="PANTHER" id="PTHR43420">
    <property type="entry name" value="ACETYLTRANSFERASE"/>
    <property type="match status" value="1"/>
</dbReference>
<dbReference type="AlphaFoldDB" id="A0AAP4EXG1"/>
<evidence type="ECO:0000256" key="4">
    <source>
        <dbReference type="ARBA" id="ARBA00023315"/>
    </source>
</evidence>
<keyword evidence="4 6" id="KW-0012">Acyltransferase</keyword>
<proteinExistence type="inferred from homology"/>
<dbReference type="Proteomes" id="UP001300383">
    <property type="component" value="Unassembled WGS sequence"/>
</dbReference>
<evidence type="ECO:0000313" key="7">
    <source>
        <dbReference type="Proteomes" id="UP001300383"/>
    </source>
</evidence>
<keyword evidence="6" id="KW-0689">Ribosomal protein</keyword>
<dbReference type="RefSeq" id="WP_283230962.1">
    <property type="nucleotide sequence ID" value="NZ_JASGBQ010000014.1"/>
</dbReference>
<comment type="similarity">
    <text evidence="1">Belongs to the acetyltransferase family. RimI subfamily.</text>
</comment>
<dbReference type="PROSITE" id="PS51186">
    <property type="entry name" value="GNAT"/>
    <property type="match status" value="1"/>
</dbReference>
<comment type="caution">
    <text evidence="6">The sequence shown here is derived from an EMBL/GenBank/DDBJ whole genome shotgun (WGS) entry which is preliminary data.</text>
</comment>
<dbReference type="GO" id="GO:0005840">
    <property type="term" value="C:ribosome"/>
    <property type="evidence" value="ECO:0007669"/>
    <property type="project" value="UniProtKB-KW"/>
</dbReference>
<keyword evidence="3 6" id="KW-0808">Transferase</keyword>
<dbReference type="InterPro" id="IPR016181">
    <property type="entry name" value="Acyl_CoA_acyltransferase"/>
</dbReference>
<dbReference type="EMBL" id="JASGBQ010000014">
    <property type="protein sequence ID" value="MDI9242514.1"/>
    <property type="molecule type" value="Genomic_DNA"/>
</dbReference>
<evidence type="ECO:0000256" key="1">
    <source>
        <dbReference type="ARBA" id="ARBA00005395"/>
    </source>
</evidence>
<dbReference type="InterPro" id="IPR050680">
    <property type="entry name" value="YpeA/RimI_acetyltransf"/>
</dbReference>
<dbReference type="GO" id="GO:0008999">
    <property type="term" value="F:protein-N-terminal-alanine acetyltransferase activity"/>
    <property type="evidence" value="ECO:0007669"/>
    <property type="project" value="UniProtKB-EC"/>
</dbReference>
<dbReference type="PANTHER" id="PTHR43420:SF44">
    <property type="entry name" value="ACETYLTRANSFERASE YPEA"/>
    <property type="match status" value="1"/>
</dbReference>
<dbReference type="InterPro" id="IPR006464">
    <property type="entry name" value="AcTrfase_RimI/Ard1"/>
</dbReference>
<gene>
    <name evidence="6" type="primary">rimI</name>
    <name evidence="6" type="ORF">QJ036_08545</name>
</gene>
<keyword evidence="6" id="KW-0687">Ribonucleoprotein</keyword>